<proteinExistence type="predicted"/>
<sequence>MDEKTFGNLKVLKQGEILFREGDPGEEMFLIKKGEIKITKKIGDEDKVLAILKEGDFFGEMAIIDKAPRSATAIASTDTELIVVDREAFLKQVKENPFIEYVLETLTRRLRTTDEMLKFLYIQNEEKRFVLFLLNKAKTQGNTTEEGVDSRIESKPEAISQVIGVDKEKVTNFMGNLVKRNLIVLRNNIIIRDLNLLEKYVEYLELKEKFER</sequence>
<feature type="domain" description="Cyclic nucleotide-binding" evidence="1">
    <location>
        <begin position="1"/>
        <end position="89"/>
    </location>
</feature>
<dbReference type="Gene3D" id="1.10.10.10">
    <property type="entry name" value="Winged helix-like DNA-binding domain superfamily/Winged helix DNA-binding domain"/>
    <property type="match status" value="1"/>
</dbReference>
<evidence type="ECO:0000313" key="2">
    <source>
        <dbReference type="EMBL" id="HGW91172.1"/>
    </source>
</evidence>
<organism evidence="2">
    <name type="scientific">candidate division WOR-3 bacterium</name>
    <dbReference type="NCBI Taxonomy" id="2052148"/>
    <lineage>
        <taxon>Bacteria</taxon>
        <taxon>Bacteria division WOR-3</taxon>
    </lineage>
</organism>
<dbReference type="PROSITE" id="PS00889">
    <property type="entry name" value="CNMP_BINDING_2"/>
    <property type="match status" value="1"/>
</dbReference>
<dbReference type="InterPro" id="IPR018490">
    <property type="entry name" value="cNMP-bd_dom_sf"/>
</dbReference>
<name>A0A7C4UBR4_UNCW3</name>
<dbReference type="InterPro" id="IPR000595">
    <property type="entry name" value="cNMP-bd_dom"/>
</dbReference>
<dbReference type="SMART" id="SM00100">
    <property type="entry name" value="cNMP"/>
    <property type="match status" value="1"/>
</dbReference>
<protein>
    <submittedName>
        <fullName evidence="2">Crp/Fnr family transcriptional regulator</fullName>
    </submittedName>
</protein>
<dbReference type="PRINTS" id="PR00103">
    <property type="entry name" value="CAMPKINASE"/>
</dbReference>
<reference evidence="2" key="1">
    <citation type="journal article" date="2020" name="mSystems">
        <title>Genome- and Community-Level Interaction Insights into Carbon Utilization and Element Cycling Functions of Hydrothermarchaeota in Hydrothermal Sediment.</title>
        <authorList>
            <person name="Zhou Z."/>
            <person name="Liu Y."/>
            <person name="Xu W."/>
            <person name="Pan J."/>
            <person name="Luo Z.H."/>
            <person name="Li M."/>
        </authorList>
    </citation>
    <scope>NUCLEOTIDE SEQUENCE [LARGE SCALE GENOMIC DNA]</scope>
    <source>
        <strain evidence="2">SpSt-780</strain>
    </source>
</reference>
<dbReference type="GO" id="GO:0003700">
    <property type="term" value="F:DNA-binding transcription factor activity"/>
    <property type="evidence" value="ECO:0007669"/>
    <property type="project" value="TreeGrafter"/>
</dbReference>
<dbReference type="EMBL" id="DTHG01000017">
    <property type="protein sequence ID" value="HGW91172.1"/>
    <property type="molecule type" value="Genomic_DNA"/>
</dbReference>
<dbReference type="InterPro" id="IPR036390">
    <property type="entry name" value="WH_DNA-bd_sf"/>
</dbReference>
<dbReference type="AlphaFoldDB" id="A0A7C4UBR4"/>
<dbReference type="PANTHER" id="PTHR24567">
    <property type="entry name" value="CRP FAMILY TRANSCRIPTIONAL REGULATORY PROTEIN"/>
    <property type="match status" value="1"/>
</dbReference>
<dbReference type="Gene3D" id="2.60.120.10">
    <property type="entry name" value="Jelly Rolls"/>
    <property type="match status" value="1"/>
</dbReference>
<dbReference type="PANTHER" id="PTHR24567:SF74">
    <property type="entry name" value="HTH-TYPE TRANSCRIPTIONAL REGULATOR ARCR"/>
    <property type="match status" value="1"/>
</dbReference>
<dbReference type="InterPro" id="IPR050397">
    <property type="entry name" value="Env_Response_Regulators"/>
</dbReference>
<dbReference type="SUPFAM" id="SSF46785">
    <property type="entry name" value="Winged helix' DNA-binding domain"/>
    <property type="match status" value="1"/>
</dbReference>
<dbReference type="CDD" id="cd00038">
    <property type="entry name" value="CAP_ED"/>
    <property type="match status" value="1"/>
</dbReference>
<dbReference type="InterPro" id="IPR036388">
    <property type="entry name" value="WH-like_DNA-bd_sf"/>
</dbReference>
<dbReference type="InterPro" id="IPR018488">
    <property type="entry name" value="cNMP-bd_CS"/>
</dbReference>
<comment type="caution">
    <text evidence="2">The sequence shown here is derived from an EMBL/GenBank/DDBJ whole genome shotgun (WGS) entry which is preliminary data.</text>
</comment>
<gene>
    <name evidence="2" type="ORF">ENV67_01345</name>
</gene>
<accession>A0A7C4UBR4</accession>
<dbReference type="Pfam" id="PF00027">
    <property type="entry name" value="cNMP_binding"/>
    <property type="match status" value="1"/>
</dbReference>
<dbReference type="InterPro" id="IPR014710">
    <property type="entry name" value="RmlC-like_jellyroll"/>
</dbReference>
<evidence type="ECO:0000259" key="1">
    <source>
        <dbReference type="PROSITE" id="PS50042"/>
    </source>
</evidence>
<dbReference type="PROSITE" id="PS50042">
    <property type="entry name" value="CNMP_BINDING_3"/>
    <property type="match status" value="1"/>
</dbReference>
<dbReference type="SUPFAM" id="SSF51206">
    <property type="entry name" value="cAMP-binding domain-like"/>
    <property type="match status" value="1"/>
</dbReference>
<dbReference type="GO" id="GO:0005829">
    <property type="term" value="C:cytosol"/>
    <property type="evidence" value="ECO:0007669"/>
    <property type="project" value="TreeGrafter"/>
</dbReference>